<dbReference type="Proteomes" id="UP000438991">
    <property type="component" value="Unassembled WGS sequence"/>
</dbReference>
<comment type="caution">
    <text evidence="6">The sequence shown here is derived from an EMBL/GenBank/DDBJ whole genome shotgun (WGS) entry which is preliminary data.</text>
</comment>
<dbReference type="InterPro" id="IPR050808">
    <property type="entry name" value="Phage_Integrase"/>
</dbReference>
<dbReference type="SUPFAM" id="SSF56349">
    <property type="entry name" value="DNA breaking-rejoining enzymes"/>
    <property type="match status" value="1"/>
</dbReference>
<dbReference type="Gene3D" id="1.10.150.130">
    <property type="match status" value="1"/>
</dbReference>
<proteinExistence type="inferred from homology"/>
<evidence type="ECO:0000256" key="2">
    <source>
        <dbReference type="ARBA" id="ARBA00022908"/>
    </source>
</evidence>
<dbReference type="EMBL" id="WNKV01000016">
    <property type="protein sequence ID" value="MTW18372.1"/>
    <property type="molecule type" value="Genomic_DNA"/>
</dbReference>
<dbReference type="GO" id="GO:0006310">
    <property type="term" value="P:DNA recombination"/>
    <property type="evidence" value="ECO:0007669"/>
    <property type="project" value="UniProtKB-KW"/>
</dbReference>
<dbReference type="Gene3D" id="3.30.160.390">
    <property type="entry name" value="Integrase, DNA-binding domain"/>
    <property type="match status" value="1"/>
</dbReference>
<dbReference type="GO" id="GO:0015074">
    <property type="term" value="P:DNA integration"/>
    <property type="evidence" value="ECO:0007669"/>
    <property type="project" value="UniProtKB-KW"/>
</dbReference>
<dbReference type="Pfam" id="PF00589">
    <property type="entry name" value="Phage_integrase"/>
    <property type="match status" value="1"/>
</dbReference>
<accession>A0A9X4XNF7</accession>
<name>A0A9X4XNF7_9BRAD</name>
<keyword evidence="3" id="KW-0238">DNA-binding</keyword>
<keyword evidence="2" id="KW-0229">DNA integration</keyword>
<evidence type="ECO:0000256" key="1">
    <source>
        <dbReference type="ARBA" id="ARBA00008857"/>
    </source>
</evidence>
<evidence type="ECO:0000256" key="3">
    <source>
        <dbReference type="ARBA" id="ARBA00023125"/>
    </source>
</evidence>
<dbReference type="InterPro" id="IPR025166">
    <property type="entry name" value="Integrase_DNA_bind_dom"/>
</dbReference>
<dbReference type="AlphaFoldDB" id="A0A9X4XNF7"/>
<dbReference type="PANTHER" id="PTHR30629:SF2">
    <property type="entry name" value="PROPHAGE INTEGRASE INTS-RELATED"/>
    <property type="match status" value="1"/>
</dbReference>
<evidence type="ECO:0000313" key="7">
    <source>
        <dbReference type="Proteomes" id="UP000438991"/>
    </source>
</evidence>
<gene>
    <name evidence="6" type="ORF">GJ689_19400</name>
</gene>
<sequence>MARMTSRLTALSVARAVGKPGMYADGGGLYLQVTEGGASWIYRYMLKGRAREMGLGPLALYGLKDARIKALDARRLCHEGVDPIEARHSARAEAKLAVAKATTFKQCAEAYIGAHRAGWRNAKHAAQWEATLATYAEPIIGELSAQAIDTALVMKVLEQKVRDGRNKLDAPLWTAKPETAGRLRGRIESILDWATVRGYRDGENPARWRGHLDKLLPARAKVRKVEHHAALPYGDLPDFMTTLRDQEGVAARALEFAILTAARTGEVIGACWSEINLSGKLWTVPAGRMKAGKDHRVPLSPRAITILVDMKPLIDLDDQSGGPEAFVFPGSKRGQPLSNMAFLMLLRRMKRDDLTAHGFRSTFRDWAAECTNFPSEVAEMALAHTISSKVEQAYRRGDLFERRRDIMAAWSRYCDPTKPGGVATVASSSASEASSANRS</sequence>
<dbReference type="GO" id="GO:0003677">
    <property type="term" value="F:DNA binding"/>
    <property type="evidence" value="ECO:0007669"/>
    <property type="project" value="UniProtKB-KW"/>
</dbReference>
<dbReference type="RefSeq" id="WP_155480828.1">
    <property type="nucleotide sequence ID" value="NZ_WNKV01000016.1"/>
</dbReference>
<dbReference type="Pfam" id="PF13356">
    <property type="entry name" value="Arm-DNA-bind_3"/>
    <property type="match status" value="1"/>
</dbReference>
<evidence type="ECO:0000313" key="6">
    <source>
        <dbReference type="EMBL" id="MTW18372.1"/>
    </source>
</evidence>
<dbReference type="PROSITE" id="PS51898">
    <property type="entry name" value="TYR_RECOMBINASE"/>
    <property type="match status" value="1"/>
</dbReference>
<dbReference type="InterPro" id="IPR010998">
    <property type="entry name" value="Integrase_recombinase_N"/>
</dbReference>
<reference evidence="6 7" key="1">
    <citation type="submission" date="2019-11" db="EMBL/GenBank/DDBJ databases">
        <title>Whole-genome sequence of Rhodoplanes serenus DSM 18633, type strain.</title>
        <authorList>
            <person name="Kyndt J.A."/>
            <person name="Meyer T.E."/>
        </authorList>
    </citation>
    <scope>NUCLEOTIDE SEQUENCE [LARGE SCALE GENOMIC DNA]</scope>
    <source>
        <strain evidence="6 7">DSM 18633</strain>
    </source>
</reference>
<dbReference type="PANTHER" id="PTHR30629">
    <property type="entry name" value="PROPHAGE INTEGRASE"/>
    <property type="match status" value="1"/>
</dbReference>
<organism evidence="6 7">
    <name type="scientific">Rhodoplanes serenus</name>
    <dbReference type="NCBI Taxonomy" id="200615"/>
    <lineage>
        <taxon>Bacteria</taxon>
        <taxon>Pseudomonadati</taxon>
        <taxon>Pseudomonadota</taxon>
        <taxon>Alphaproteobacteria</taxon>
        <taxon>Hyphomicrobiales</taxon>
        <taxon>Nitrobacteraceae</taxon>
        <taxon>Rhodoplanes</taxon>
    </lineage>
</organism>
<dbReference type="InterPro" id="IPR038488">
    <property type="entry name" value="Integrase_DNA-bd_sf"/>
</dbReference>
<keyword evidence="4" id="KW-0233">DNA recombination</keyword>
<dbReference type="Gene3D" id="1.10.443.10">
    <property type="entry name" value="Intergrase catalytic core"/>
    <property type="match status" value="1"/>
</dbReference>
<protein>
    <submittedName>
        <fullName evidence="6">Tyrosine-type recombinase/integrase</fullName>
    </submittedName>
</protein>
<dbReference type="InterPro" id="IPR011010">
    <property type="entry name" value="DNA_brk_join_enz"/>
</dbReference>
<evidence type="ECO:0000256" key="4">
    <source>
        <dbReference type="ARBA" id="ARBA00023172"/>
    </source>
</evidence>
<dbReference type="InterPro" id="IPR013762">
    <property type="entry name" value="Integrase-like_cat_sf"/>
</dbReference>
<evidence type="ECO:0000259" key="5">
    <source>
        <dbReference type="PROSITE" id="PS51898"/>
    </source>
</evidence>
<dbReference type="Pfam" id="PF22022">
    <property type="entry name" value="Phage_int_M"/>
    <property type="match status" value="1"/>
</dbReference>
<dbReference type="InterPro" id="IPR053876">
    <property type="entry name" value="Phage_int_M"/>
</dbReference>
<feature type="domain" description="Tyr recombinase" evidence="5">
    <location>
        <begin position="226"/>
        <end position="408"/>
    </location>
</feature>
<dbReference type="CDD" id="cd00801">
    <property type="entry name" value="INT_P4_C"/>
    <property type="match status" value="1"/>
</dbReference>
<comment type="similarity">
    <text evidence="1">Belongs to the 'phage' integrase family.</text>
</comment>
<dbReference type="InterPro" id="IPR002104">
    <property type="entry name" value="Integrase_catalytic"/>
</dbReference>